<evidence type="ECO:0000256" key="1">
    <source>
        <dbReference type="SAM" id="Phobius"/>
    </source>
</evidence>
<evidence type="ECO:0000313" key="2">
    <source>
        <dbReference type="EMBL" id="NGO74614.1"/>
    </source>
</evidence>
<keyword evidence="1" id="KW-0812">Transmembrane</keyword>
<dbReference type="EMBL" id="JAAKZW010000004">
    <property type="protein sequence ID" value="NGO74614.1"/>
    <property type="molecule type" value="Genomic_DNA"/>
</dbReference>
<evidence type="ECO:0000313" key="3">
    <source>
        <dbReference type="Proteomes" id="UP000481109"/>
    </source>
</evidence>
<comment type="caution">
    <text evidence="2">The sequence shown here is derived from an EMBL/GenBank/DDBJ whole genome shotgun (WGS) entry which is preliminary data.</text>
</comment>
<dbReference type="Proteomes" id="UP000481109">
    <property type="component" value="Unassembled WGS sequence"/>
</dbReference>
<gene>
    <name evidence="2" type="ORF">G6045_02775</name>
</gene>
<sequence length="105" mass="11220">MSEAGRVTGAARGSWTVVLVLANLLSCYVGYGALFIRPEGGWDTAAIDGIAAAAVFLCVLGTLTLLLTYVPVRRGTLARWWLLLPAVFLLAGVARLIHVEYAYPV</sequence>
<dbReference type="RefSeq" id="WP_165330125.1">
    <property type="nucleotide sequence ID" value="NZ_JAAKZW010000004.1"/>
</dbReference>
<organism evidence="2 3">
    <name type="scientific">Streptomyces mesophilus</name>
    <dbReference type="NCBI Taxonomy" id="1775132"/>
    <lineage>
        <taxon>Bacteria</taxon>
        <taxon>Bacillati</taxon>
        <taxon>Actinomycetota</taxon>
        <taxon>Actinomycetes</taxon>
        <taxon>Kitasatosporales</taxon>
        <taxon>Streptomycetaceae</taxon>
        <taxon>Streptomyces</taxon>
    </lineage>
</organism>
<feature type="transmembrane region" description="Helical" evidence="1">
    <location>
        <begin position="12"/>
        <end position="34"/>
    </location>
</feature>
<name>A0A6G4XD18_9ACTN</name>
<proteinExistence type="predicted"/>
<keyword evidence="1" id="KW-1133">Transmembrane helix</keyword>
<protein>
    <submittedName>
        <fullName evidence="2">Uncharacterized protein</fullName>
    </submittedName>
</protein>
<reference evidence="2 3" key="1">
    <citation type="submission" date="2020-02" db="EMBL/GenBank/DDBJ databases">
        <title>Whole-genome analyses of novel actinobacteria.</title>
        <authorList>
            <person name="Sahin N."/>
            <person name="Tokatli A."/>
        </authorList>
    </citation>
    <scope>NUCLEOTIDE SEQUENCE [LARGE SCALE GENOMIC DNA]</scope>
    <source>
        <strain evidence="2 3">YC504</strain>
    </source>
</reference>
<dbReference type="AlphaFoldDB" id="A0A6G4XD18"/>
<feature type="transmembrane region" description="Helical" evidence="1">
    <location>
        <begin position="46"/>
        <end position="68"/>
    </location>
</feature>
<keyword evidence="1" id="KW-0472">Membrane</keyword>
<accession>A0A6G4XD18</accession>
<feature type="transmembrane region" description="Helical" evidence="1">
    <location>
        <begin position="80"/>
        <end position="98"/>
    </location>
</feature>
<keyword evidence="3" id="KW-1185">Reference proteome</keyword>